<dbReference type="EMBL" id="JAGMVJ010000034">
    <property type="protein sequence ID" value="KAH7067776.1"/>
    <property type="molecule type" value="Genomic_DNA"/>
</dbReference>
<keyword evidence="1" id="KW-0479">Metal-binding</keyword>
<reference evidence="4" key="1">
    <citation type="journal article" date="2021" name="Nat. Commun.">
        <title>Genetic determinants of endophytism in the Arabidopsis root mycobiome.</title>
        <authorList>
            <person name="Mesny F."/>
            <person name="Miyauchi S."/>
            <person name="Thiergart T."/>
            <person name="Pickel B."/>
            <person name="Atanasova L."/>
            <person name="Karlsson M."/>
            <person name="Huettel B."/>
            <person name="Barry K.W."/>
            <person name="Haridas S."/>
            <person name="Chen C."/>
            <person name="Bauer D."/>
            <person name="Andreopoulos W."/>
            <person name="Pangilinan J."/>
            <person name="LaButti K."/>
            <person name="Riley R."/>
            <person name="Lipzen A."/>
            <person name="Clum A."/>
            <person name="Drula E."/>
            <person name="Henrissat B."/>
            <person name="Kohler A."/>
            <person name="Grigoriev I.V."/>
            <person name="Martin F.M."/>
            <person name="Hacquard S."/>
        </authorList>
    </citation>
    <scope>NUCLEOTIDE SEQUENCE</scope>
    <source>
        <strain evidence="4">MPI-SDFR-AT-0120</strain>
    </source>
</reference>
<feature type="region of interest" description="Disordered" evidence="2">
    <location>
        <begin position="129"/>
        <end position="156"/>
    </location>
</feature>
<evidence type="ECO:0000259" key="3">
    <source>
        <dbReference type="PROSITE" id="PS50103"/>
    </source>
</evidence>
<feature type="zinc finger region" description="C3H1-type" evidence="1">
    <location>
        <begin position="31"/>
        <end position="60"/>
    </location>
</feature>
<evidence type="ECO:0000256" key="2">
    <source>
        <dbReference type="SAM" id="MobiDB-lite"/>
    </source>
</evidence>
<sequence>MDRYVPVNPYRFTYRDALRTSNVDTSLPKNFERPLTCFFWHQNGRCNKRDEDCAYAHWNTGHFAGAPINIPGLVSTGAVAGKNARNLSAAATSLEQSIAAADLQVREERLRTWEHDLKQWEQRLKEKEEDLNKAAKTRSADRLSERRSARRDRAFRKTGDCTSLNSRLFHDGS</sequence>
<feature type="domain" description="C3H1-type" evidence="3">
    <location>
        <begin position="31"/>
        <end position="60"/>
    </location>
</feature>
<gene>
    <name evidence="4" type="ORF">FB567DRAFT_458065</name>
</gene>
<keyword evidence="5" id="KW-1185">Reference proteome</keyword>
<dbReference type="PROSITE" id="PS50103">
    <property type="entry name" value="ZF_C3H1"/>
    <property type="match status" value="1"/>
</dbReference>
<dbReference type="InterPro" id="IPR000571">
    <property type="entry name" value="Znf_CCCH"/>
</dbReference>
<proteinExistence type="predicted"/>
<dbReference type="Proteomes" id="UP000813461">
    <property type="component" value="Unassembled WGS sequence"/>
</dbReference>
<evidence type="ECO:0000313" key="5">
    <source>
        <dbReference type="Proteomes" id="UP000813461"/>
    </source>
</evidence>
<name>A0A8K0VRF6_9PLEO</name>
<accession>A0A8K0VRF6</accession>
<dbReference type="GO" id="GO:0008270">
    <property type="term" value="F:zinc ion binding"/>
    <property type="evidence" value="ECO:0007669"/>
    <property type="project" value="UniProtKB-KW"/>
</dbReference>
<evidence type="ECO:0000313" key="4">
    <source>
        <dbReference type="EMBL" id="KAH7067776.1"/>
    </source>
</evidence>
<keyword evidence="1" id="KW-0863">Zinc-finger</keyword>
<comment type="caution">
    <text evidence="4">The sequence shown here is derived from an EMBL/GenBank/DDBJ whole genome shotgun (WGS) entry which is preliminary data.</text>
</comment>
<dbReference type="OrthoDB" id="1918685at2759"/>
<protein>
    <recommendedName>
        <fullName evidence="3">C3H1-type domain-containing protein</fullName>
    </recommendedName>
</protein>
<dbReference type="AlphaFoldDB" id="A0A8K0VRF6"/>
<keyword evidence="1" id="KW-0862">Zinc</keyword>
<organism evidence="4 5">
    <name type="scientific">Paraphoma chrysanthemicola</name>
    <dbReference type="NCBI Taxonomy" id="798071"/>
    <lineage>
        <taxon>Eukaryota</taxon>
        <taxon>Fungi</taxon>
        <taxon>Dikarya</taxon>
        <taxon>Ascomycota</taxon>
        <taxon>Pezizomycotina</taxon>
        <taxon>Dothideomycetes</taxon>
        <taxon>Pleosporomycetidae</taxon>
        <taxon>Pleosporales</taxon>
        <taxon>Pleosporineae</taxon>
        <taxon>Phaeosphaeriaceae</taxon>
        <taxon>Paraphoma</taxon>
    </lineage>
</organism>
<evidence type="ECO:0000256" key="1">
    <source>
        <dbReference type="PROSITE-ProRule" id="PRU00723"/>
    </source>
</evidence>